<sequence length="299" mass="32203">MDVIDNIQDSAGQPVENRSTDVKIGTKMLEKSPSAHILCEVQGTEIEERGGMSANSQSFTYEKSGLVFDGKPDSDMDVDRKEVKLYEDKGPHGESTLPVTLIDVSSLPVLIDSDTMTSPSTYCKSVSKASVSIVDLTEVRMSEVHVSVDKVSSLASMDPCRIMSGPLSMSTKKVQDLPPTVQDGAGELSSDVSANKSVEEEFAFEKSGYLHLSAPENTTTIDLAVGKKEPLQILSASCTNHEDVKVSCITASSLLATRLDSEKGKVLASVSCPLNMKSASLEKNLQDDSGDTGYYSYYY</sequence>
<dbReference type="AlphaFoldDB" id="A0AAP0BF18"/>
<name>A0AAP0BF18_9ASPA</name>
<evidence type="ECO:0000313" key="3">
    <source>
        <dbReference type="Proteomes" id="UP001418222"/>
    </source>
</evidence>
<evidence type="ECO:0000313" key="2">
    <source>
        <dbReference type="EMBL" id="KAK8936605.1"/>
    </source>
</evidence>
<proteinExistence type="predicted"/>
<gene>
    <name evidence="2" type="ORF">KSP39_PZI012498</name>
    <name evidence="1" type="ORF">KSP39_PZI024513</name>
</gene>
<organism evidence="2 3">
    <name type="scientific">Platanthera zijinensis</name>
    <dbReference type="NCBI Taxonomy" id="2320716"/>
    <lineage>
        <taxon>Eukaryota</taxon>
        <taxon>Viridiplantae</taxon>
        <taxon>Streptophyta</taxon>
        <taxon>Embryophyta</taxon>
        <taxon>Tracheophyta</taxon>
        <taxon>Spermatophyta</taxon>
        <taxon>Magnoliopsida</taxon>
        <taxon>Liliopsida</taxon>
        <taxon>Asparagales</taxon>
        <taxon>Orchidaceae</taxon>
        <taxon>Orchidoideae</taxon>
        <taxon>Orchideae</taxon>
        <taxon>Orchidinae</taxon>
        <taxon>Platanthera</taxon>
    </lineage>
</organism>
<reference evidence="2" key="2">
    <citation type="submission" date="2024-02" db="EMBL/GenBank/DDBJ databases">
        <authorList>
            <person name="Li M.-H."/>
            <person name="Liu K.-W."/>
            <person name="Li Z."/>
            <person name="Lu H.-C."/>
            <person name="Ye Q.-L."/>
            <person name="Zhang D."/>
            <person name="Wang J.-Y."/>
            <person name="Li Y.-F."/>
            <person name="Zhong Z.-M."/>
            <person name="Liu X."/>
            <person name="Yu X."/>
            <person name="Liu D.-K."/>
            <person name="Tu X.-D."/>
            <person name="Liu B."/>
            <person name="Hao Y."/>
            <person name="Liao X.-Y."/>
            <person name="Jiang Y.-T."/>
            <person name="Sun W.-H."/>
            <person name="Chen J."/>
            <person name="Ai Y."/>
            <person name="Zhai J.-W."/>
            <person name="Wu S.-S."/>
            <person name="Zhou Z."/>
            <person name="Hsiao Y.-Y."/>
            <person name="Wu W.-L."/>
            <person name="Chen Y.-Y."/>
            <person name="Lin Y.-F."/>
            <person name="Hsu J.-L."/>
            <person name="Li C.-Y."/>
            <person name="Wang Z.-W."/>
            <person name="Zhao X."/>
            <person name="Zhong W.-Y."/>
            <person name="Ma X.-K."/>
            <person name="Ma L."/>
            <person name="Huang J."/>
            <person name="Chen G.-Z."/>
            <person name="Huang M.-Z."/>
            <person name="Huang L."/>
            <person name="Peng D.-H."/>
            <person name="Luo Y.-B."/>
            <person name="Zou S.-Q."/>
            <person name="Chen S.-P."/>
            <person name="Lan S."/>
            <person name="Tsai W.-C."/>
            <person name="Van De Peer Y."/>
            <person name="Liu Z.-J."/>
        </authorList>
    </citation>
    <scope>NUCLEOTIDE SEQUENCE</scope>
    <source>
        <strain evidence="2">Lor287</strain>
        <tissue evidence="2">Leaf</tissue>
    </source>
</reference>
<comment type="caution">
    <text evidence="2">The sequence shown here is derived from an EMBL/GenBank/DDBJ whole genome shotgun (WGS) entry which is preliminary data.</text>
</comment>
<accession>A0AAP0BF18</accession>
<protein>
    <submittedName>
        <fullName evidence="2">Uncharacterized protein</fullName>
    </submittedName>
</protein>
<dbReference type="EMBL" id="JBBWWQ010000010">
    <property type="protein sequence ID" value="KAK8936605.1"/>
    <property type="molecule type" value="Genomic_DNA"/>
</dbReference>
<dbReference type="Proteomes" id="UP001418222">
    <property type="component" value="Unassembled WGS sequence"/>
</dbReference>
<dbReference type="EMBL" id="JBBWWQ010000021">
    <property type="protein sequence ID" value="KAK8913557.1"/>
    <property type="molecule type" value="Genomic_DNA"/>
</dbReference>
<evidence type="ECO:0000313" key="1">
    <source>
        <dbReference type="EMBL" id="KAK8913557.1"/>
    </source>
</evidence>
<reference evidence="2 3" key="1">
    <citation type="journal article" date="2022" name="Nat. Plants">
        <title>Genomes of leafy and leafless Platanthera orchids illuminate the evolution of mycoheterotrophy.</title>
        <authorList>
            <person name="Li M.H."/>
            <person name="Liu K.W."/>
            <person name="Li Z."/>
            <person name="Lu H.C."/>
            <person name="Ye Q.L."/>
            <person name="Zhang D."/>
            <person name="Wang J.Y."/>
            <person name="Li Y.F."/>
            <person name="Zhong Z.M."/>
            <person name="Liu X."/>
            <person name="Yu X."/>
            <person name="Liu D.K."/>
            <person name="Tu X.D."/>
            <person name="Liu B."/>
            <person name="Hao Y."/>
            <person name="Liao X.Y."/>
            <person name="Jiang Y.T."/>
            <person name="Sun W.H."/>
            <person name="Chen J."/>
            <person name="Chen Y.Q."/>
            <person name="Ai Y."/>
            <person name="Zhai J.W."/>
            <person name="Wu S.S."/>
            <person name="Zhou Z."/>
            <person name="Hsiao Y.Y."/>
            <person name="Wu W.L."/>
            <person name="Chen Y.Y."/>
            <person name="Lin Y.F."/>
            <person name="Hsu J.L."/>
            <person name="Li C.Y."/>
            <person name="Wang Z.W."/>
            <person name="Zhao X."/>
            <person name="Zhong W.Y."/>
            <person name="Ma X.K."/>
            <person name="Ma L."/>
            <person name="Huang J."/>
            <person name="Chen G.Z."/>
            <person name="Huang M.Z."/>
            <person name="Huang L."/>
            <person name="Peng D.H."/>
            <person name="Luo Y.B."/>
            <person name="Zou S.Q."/>
            <person name="Chen S.P."/>
            <person name="Lan S."/>
            <person name="Tsai W.C."/>
            <person name="Van de Peer Y."/>
            <person name="Liu Z.J."/>
        </authorList>
    </citation>
    <scope>NUCLEOTIDE SEQUENCE [LARGE SCALE GENOMIC DNA]</scope>
    <source>
        <strain evidence="2">Lor287</strain>
    </source>
</reference>
<keyword evidence="3" id="KW-1185">Reference proteome</keyword>